<protein>
    <submittedName>
        <fullName evidence="1">Uncharacterized protein</fullName>
    </submittedName>
</protein>
<keyword evidence="2" id="KW-1185">Reference proteome</keyword>
<reference evidence="1" key="1">
    <citation type="submission" date="2022-12" db="EMBL/GenBank/DDBJ databases">
        <authorList>
            <person name="Bing R.G."/>
            <person name="Willard D.J."/>
            <person name="Manesh M.J.H."/>
            <person name="Laemthong T."/>
            <person name="Crosby J.R."/>
            <person name="Kelly R.M."/>
        </authorList>
    </citation>
    <scope>NUCLEOTIDE SEQUENCE</scope>
    <source>
        <strain evidence="1">DSM 8991</strain>
    </source>
</reference>
<sequence length="40" mass="4891">MQKIFFEYYIDKLINSEKYSIVKQAESTIITLELKDDIRY</sequence>
<evidence type="ECO:0000313" key="2">
    <source>
        <dbReference type="Proteomes" id="UP001164745"/>
    </source>
</evidence>
<accession>A0ABY7BK69</accession>
<dbReference type="RefSeq" id="WP_269015422.1">
    <property type="nucleotide sequence ID" value="NZ_CP113864.1"/>
</dbReference>
<organism evidence="1 2">
    <name type="scientific">Caldicellulosiruptor naganoensis</name>
    <dbReference type="NCBI Taxonomy" id="29324"/>
    <lineage>
        <taxon>Bacteria</taxon>
        <taxon>Bacillati</taxon>
        <taxon>Bacillota</taxon>
        <taxon>Bacillota incertae sedis</taxon>
        <taxon>Caldicellulosiruptorales</taxon>
        <taxon>Caldicellulosiruptoraceae</taxon>
        <taxon>Caldicellulosiruptor</taxon>
    </lineage>
</organism>
<dbReference type="Proteomes" id="UP001164745">
    <property type="component" value="Chromosome"/>
</dbReference>
<name>A0ABY7BK69_9FIRM</name>
<dbReference type="EMBL" id="CP113864">
    <property type="protein sequence ID" value="WAM32282.1"/>
    <property type="molecule type" value="Genomic_DNA"/>
</dbReference>
<gene>
    <name evidence="1" type="ORF">OTJ99_000808</name>
</gene>
<evidence type="ECO:0000313" key="1">
    <source>
        <dbReference type="EMBL" id="WAM32282.1"/>
    </source>
</evidence>
<proteinExistence type="predicted"/>